<dbReference type="SUPFAM" id="SSF50182">
    <property type="entry name" value="Sm-like ribonucleoproteins"/>
    <property type="match status" value="1"/>
</dbReference>
<reference evidence="11" key="1">
    <citation type="submission" date="2021-01" db="EMBL/GenBank/DDBJ databases">
        <authorList>
            <person name="Corre E."/>
            <person name="Pelletier E."/>
            <person name="Niang G."/>
            <person name="Scheremetjew M."/>
            <person name="Finn R."/>
            <person name="Kale V."/>
            <person name="Holt S."/>
            <person name="Cochrane G."/>
            <person name="Meng A."/>
            <person name="Brown T."/>
            <person name="Cohen L."/>
        </authorList>
    </citation>
    <scope>NUCLEOTIDE SEQUENCE</scope>
    <source>
        <strain evidence="11">CCAP1064/1</strain>
    </source>
</reference>
<evidence type="ECO:0000256" key="4">
    <source>
        <dbReference type="ARBA" id="ARBA00022728"/>
    </source>
</evidence>
<dbReference type="GO" id="GO:0071011">
    <property type="term" value="C:precatalytic spliceosome"/>
    <property type="evidence" value="ECO:0007669"/>
    <property type="project" value="TreeGrafter"/>
</dbReference>
<comment type="subcellular location">
    <subcellularLocation>
        <location evidence="1 9">Nucleus</location>
    </subcellularLocation>
</comment>
<evidence type="ECO:0000256" key="3">
    <source>
        <dbReference type="ARBA" id="ARBA00022664"/>
    </source>
</evidence>
<dbReference type="GO" id="GO:0003729">
    <property type="term" value="F:mRNA binding"/>
    <property type="evidence" value="ECO:0007669"/>
    <property type="project" value="TreeGrafter"/>
</dbReference>
<sequence>MTPFRNTEKVTVVTCDGRCIVGKLHGYDQLQNLILCDSHEKVYSVDDPVELVLLGLYIIRGDNVAIISELAENDDLEQQQLDKMHRGEPLKPISQHINK</sequence>
<name>A0A7S0BV72_9STRA</name>
<dbReference type="FunFam" id="2.30.30.100:FF:000095">
    <property type="entry name" value="U6 snRNA-associated Sm-like protein LSm8"/>
    <property type="match status" value="1"/>
</dbReference>
<dbReference type="EMBL" id="HBEL01001387">
    <property type="protein sequence ID" value="CAD8404548.1"/>
    <property type="molecule type" value="Transcribed_RNA"/>
</dbReference>
<accession>A0A7S0BV72</accession>
<dbReference type="InterPro" id="IPR044642">
    <property type="entry name" value="PTHR15588"/>
</dbReference>
<dbReference type="PANTHER" id="PTHR15588:SF9">
    <property type="entry name" value="U6 SNRNA-ASSOCIATED SM-LIKE PROTEIN LSM8"/>
    <property type="match status" value="1"/>
</dbReference>
<dbReference type="AlphaFoldDB" id="A0A7S0BV72"/>
<dbReference type="PANTHER" id="PTHR15588">
    <property type="entry name" value="LSM1"/>
    <property type="match status" value="1"/>
</dbReference>
<dbReference type="InterPro" id="IPR047575">
    <property type="entry name" value="Sm"/>
</dbReference>
<comment type="subunit">
    <text evidence="9">LSm subunits form a heteromer with a doughnut shape.</text>
</comment>
<dbReference type="CDD" id="cd01727">
    <property type="entry name" value="LSm8"/>
    <property type="match status" value="1"/>
</dbReference>
<keyword evidence="3 9" id="KW-0507">mRNA processing</keyword>
<keyword evidence="4 9" id="KW-0747">Spliceosome</keyword>
<dbReference type="InterPro" id="IPR001163">
    <property type="entry name" value="Sm_dom_euk/arc"/>
</dbReference>
<evidence type="ECO:0000256" key="8">
    <source>
        <dbReference type="ARBA" id="ARBA00023274"/>
    </source>
</evidence>
<protein>
    <recommendedName>
        <fullName evidence="9">U6 snRNA-associated Sm-like protein LSm8</fullName>
    </recommendedName>
</protein>
<keyword evidence="8 9" id="KW-0687">Ribonucleoprotein</keyword>
<dbReference type="InterPro" id="IPR034103">
    <property type="entry name" value="Lsm8"/>
</dbReference>
<evidence type="ECO:0000256" key="2">
    <source>
        <dbReference type="ARBA" id="ARBA00006850"/>
    </source>
</evidence>
<feature type="domain" description="Sm" evidence="10">
    <location>
        <begin position="1"/>
        <end position="73"/>
    </location>
</feature>
<keyword evidence="5 9" id="KW-0694">RNA-binding</keyword>
<dbReference type="GO" id="GO:0000398">
    <property type="term" value="P:mRNA splicing, via spliceosome"/>
    <property type="evidence" value="ECO:0007669"/>
    <property type="project" value="UniProtKB-UniRule"/>
</dbReference>
<dbReference type="Pfam" id="PF01423">
    <property type="entry name" value="LSM"/>
    <property type="match status" value="1"/>
</dbReference>
<dbReference type="PROSITE" id="PS52002">
    <property type="entry name" value="SM"/>
    <property type="match status" value="1"/>
</dbReference>
<dbReference type="SMART" id="SM00651">
    <property type="entry name" value="Sm"/>
    <property type="match status" value="1"/>
</dbReference>
<dbReference type="GO" id="GO:0005688">
    <property type="term" value="C:U6 snRNP"/>
    <property type="evidence" value="ECO:0007669"/>
    <property type="project" value="UniProtKB-UniRule"/>
</dbReference>
<proteinExistence type="inferred from homology"/>
<dbReference type="GO" id="GO:0046540">
    <property type="term" value="C:U4/U6 x U5 tri-snRNP complex"/>
    <property type="evidence" value="ECO:0007669"/>
    <property type="project" value="UniProtKB-UniRule"/>
</dbReference>
<comment type="similarity">
    <text evidence="2 9">Belongs to the snRNP Sm proteins family.</text>
</comment>
<evidence type="ECO:0000259" key="10">
    <source>
        <dbReference type="PROSITE" id="PS52002"/>
    </source>
</evidence>
<dbReference type="Gene3D" id="2.30.30.100">
    <property type="match status" value="1"/>
</dbReference>
<evidence type="ECO:0000256" key="1">
    <source>
        <dbReference type="ARBA" id="ARBA00004123"/>
    </source>
</evidence>
<evidence type="ECO:0000256" key="5">
    <source>
        <dbReference type="ARBA" id="ARBA00022884"/>
    </source>
</evidence>
<evidence type="ECO:0000256" key="6">
    <source>
        <dbReference type="ARBA" id="ARBA00023187"/>
    </source>
</evidence>
<evidence type="ECO:0000313" key="11">
    <source>
        <dbReference type="EMBL" id="CAD8404548.1"/>
    </source>
</evidence>
<organism evidence="11">
    <name type="scientific">Proboscia inermis</name>
    <dbReference type="NCBI Taxonomy" id="420281"/>
    <lineage>
        <taxon>Eukaryota</taxon>
        <taxon>Sar</taxon>
        <taxon>Stramenopiles</taxon>
        <taxon>Ochrophyta</taxon>
        <taxon>Bacillariophyta</taxon>
        <taxon>Coscinodiscophyceae</taxon>
        <taxon>Rhizosoleniophycidae</taxon>
        <taxon>Rhizosoleniales</taxon>
        <taxon>Rhizosoleniaceae</taxon>
        <taxon>Proboscia</taxon>
    </lineage>
</organism>
<comment type="function">
    <text evidence="9">Plays role in pre-mRNA splicing as component of the U4/U6-U5 tri-snRNP complex that is involved in spliceosome assembly, and as component of the precatalytic spliceosome (spliceosome B complex). The heptameric LSM2-8 complex binds specifically to the 3'-terminal U-tract of U6 snRNA.</text>
</comment>
<evidence type="ECO:0000256" key="7">
    <source>
        <dbReference type="ARBA" id="ARBA00023242"/>
    </source>
</evidence>
<evidence type="ECO:0000256" key="9">
    <source>
        <dbReference type="RuleBase" id="RU365048"/>
    </source>
</evidence>
<dbReference type="InterPro" id="IPR010920">
    <property type="entry name" value="LSM_dom_sf"/>
</dbReference>
<keyword evidence="7 9" id="KW-0539">Nucleus</keyword>
<keyword evidence="6 9" id="KW-0508">mRNA splicing</keyword>
<gene>
    <name evidence="9" type="primary">LSM8</name>
    <name evidence="11" type="ORF">PINE0816_LOCUS652</name>
</gene>